<organism evidence="1 2">
    <name type="scientific">Quercus lobata</name>
    <name type="common">Valley oak</name>
    <dbReference type="NCBI Taxonomy" id="97700"/>
    <lineage>
        <taxon>Eukaryota</taxon>
        <taxon>Viridiplantae</taxon>
        <taxon>Streptophyta</taxon>
        <taxon>Embryophyta</taxon>
        <taxon>Tracheophyta</taxon>
        <taxon>Spermatophyta</taxon>
        <taxon>Magnoliopsida</taxon>
        <taxon>eudicotyledons</taxon>
        <taxon>Gunneridae</taxon>
        <taxon>Pentapetalae</taxon>
        <taxon>rosids</taxon>
        <taxon>fabids</taxon>
        <taxon>Fagales</taxon>
        <taxon>Fagaceae</taxon>
        <taxon>Quercus</taxon>
    </lineage>
</organism>
<dbReference type="Gramene" id="QL07p046070:mrna">
    <property type="protein sequence ID" value="QL07p046070:mrna"/>
    <property type="gene ID" value="QL07p046070"/>
</dbReference>
<evidence type="ECO:0000313" key="1">
    <source>
        <dbReference type="EnsemblPlants" id="QL07p046070:mrna"/>
    </source>
</evidence>
<reference evidence="1" key="2">
    <citation type="submission" date="2021-01" db="UniProtKB">
        <authorList>
            <consortium name="EnsemblPlants"/>
        </authorList>
    </citation>
    <scope>IDENTIFICATION</scope>
</reference>
<dbReference type="InParanoid" id="A0A7N2M8A0"/>
<dbReference type="AlphaFoldDB" id="A0A7N2M8A0"/>
<keyword evidence="2" id="KW-1185">Reference proteome</keyword>
<sequence>MLASGLEEFISFKRRLVDPIEEFPLESPSLLFILFYHSHECGSLADRIEKSIEKFLWGGLGDEFKHHLVGVGGIGYALLLLMVGIRKLATFNQALLGKLLWRFGIEETHLWRRVVISKSSEEWGVKSAKPVLGIHGCGLWKSIRMGCQLYTLRLVLVTGFAFGIWHDCWCGDQSLRVVFLVLYDNFTDRDASMASLLVRSSMGKRQGWHFRFLQDFNDLELDLVASVLHLLESHIPITEDAHNAAKLALNSALPLCFNKENLPEVILSDCVVDSHAVVSSFSNE</sequence>
<dbReference type="Proteomes" id="UP000594261">
    <property type="component" value="Chromosome 7"/>
</dbReference>
<evidence type="ECO:0000313" key="2">
    <source>
        <dbReference type="Proteomes" id="UP000594261"/>
    </source>
</evidence>
<protein>
    <submittedName>
        <fullName evidence="1">Uncharacterized protein</fullName>
    </submittedName>
</protein>
<reference evidence="1 2" key="1">
    <citation type="journal article" date="2016" name="G3 (Bethesda)">
        <title>First Draft Assembly and Annotation of the Genome of a California Endemic Oak Quercus lobata Nee (Fagaceae).</title>
        <authorList>
            <person name="Sork V.L."/>
            <person name="Fitz-Gibbon S.T."/>
            <person name="Puiu D."/>
            <person name="Crepeau M."/>
            <person name="Gugger P.F."/>
            <person name="Sherman R."/>
            <person name="Stevens K."/>
            <person name="Langley C.H."/>
            <person name="Pellegrini M."/>
            <person name="Salzberg S.L."/>
        </authorList>
    </citation>
    <scope>NUCLEOTIDE SEQUENCE [LARGE SCALE GENOMIC DNA]</scope>
    <source>
        <strain evidence="1 2">cv. SW786</strain>
    </source>
</reference>
<dbReference type="EMBL" id="LRBV02000007">
    <property type="status" value="NOT_ANNOTATED_CDS"/>
    <property type="molecule type" value="Genomic_DNA"/>
</dbReference>
<accession>A0A7N2M8A0</accession>
<proteinExistence type="predicted"/>
<dbReference type="EnsemblPlants" id="QL07p046070:mrna">
    <property type="protein sequence ID" value="QL07p046070:mrna"/>
    <property type="gene ID" value="QL07p046070"/>
</dbReference>
<name>A0A7N2M8A0_QUELO</name>